<comment type="caution">
    <text evidence="1">The sequence shown here is derived from an EMBL/GenBank/DDBJ whole genome shotgun (WGS) entry which is preliminary data.</text>
</comment>
<dbReference type="Proteomes" id="UP001299068">
    <property type="component" value="Unassembled WGS sequence"/>
</dbReference>
<dbReference type="EMBL" id="JAIKTU010000010">
    <property type="protein sequence ID" value="MBY0756288.1"/>
    <property type="molecule type" value="Genomic_DNA"/>
</dbReference>
<reference evidence="1 2" key="1">
    <citation type="journal article" date="2021" name="Cell Host Microbe">
        <title>in vivo commensal control of Clostridioides difficile virulence.</title>
        <authorList>
            <person name="Girinathan B.P."/>
            <person name="Dibenedetto N."/>
            <person name="Worley J.N."/>
            <person name="Peltier J."/>
            <person name="Arrieta-Ortiz M.L."/>
            <person name="Rupa Christinal Immanuel S."/>
            <person name="Lavin R."/>
            <person name="Delaney M.L."/>
            <person name="Cummins C."/>
            <person name="Hoffmann M."/>
            <person name="Luo Y."/>
            <person name="Gonzalez-Escalona N."/>
            <person name="Allard M."/>
            <person name="Onderdonk A.B."/>
            <person name="Gerber G.K."/>
            <person name="Sonenshein A.L."/>
            <person name="Baliga N."/>
            <person name="Dupuy B."/>
            <person name="Bry L."/>
        </authorList>
    </citation>
    <scope>NUCLEOTIDE SEQUENCE [LARGE SCALE GENOMIC DNA]</scope>
    <source>
        <strain evidence="1 2">DSM 599</strain>
    </source>
</reference>
<keyword evidence="2" id="KW-1185">Reference proteome</keyword>
<name>A0ABS7L0A2_CLOSR</name>
<evidence type="ECO:0000313" key="2">
    <source>
        <dbReference type="Proteomes" id="UP001299068"/>
    </source>
</evidence>
<proteinExistence type="predicted"/>
<dbReference type="RefSeq" id="WP_221861551.1">
    <property type="nucleotide sequence ID" value="NZ_JAIKTU010000010.1"/>
</dbReference>
<evidence type="ECO:0000313" key="1">
    <source>
        <dbReference type="EMBL" id="MBY0756288.1"/>
    </source>
</evidence>
<accession>A0ABS7L0A2</accession>
<organism evidence="1 2">
    <name type="scientific">Clostridium sardiniense</name>
    <name type="common">Clostridium absonum</name>
    <dbReference type="NCBI Taxonomy" id="29369"/>
    <lineage>
        <taxon>Bacteria</taxon>
        <taxon>Bacillati</taxon>
        <taxon>Bacillota</taxon>
        <taxon>Clostridia</taxon>
        <taxon>Eubacteriales</taxon>
        <taxon>Clostridiaceae</taxon>
        <taxon>Clostridium</taxon>
    </lineage>
</organism>
<protein>
    <submittedName>
        <fullName evidence="1">Uncharacterized protein</fullName>
    </submittedName>
</protein>
<gene>
    <name evidence="1" type="ORF">K5V21_12605</name>
</gene>
<sequence length="135" mass="16121">MKRIRKDYMFSEENLKYIQTVKEEKNLKYPSEALDLIIREHRENTDFIYKGLAKFLAEEISNEFKNELKKIRLASNSTDKNTQIILEMLNGLFIKDDIGDIFTSREELSKGLNIARNFVEDKINNQMKKKLYKEY</sequence>